<dbReference type="Gene3D" id="3.90.320.10">
    <property type="match status" value="1"/>
</dbReference>
<evidence type="ECO:0000256" key="4">
    <source>
        <dbReference type="ARBA" id="ARBA00022801"/>
    </source>
</evidence>
<evidence type="ECO:0000313" key="18">
    <source>
        <dbReference type="EMBL" id="MCC2232068.1"/>
    </source>
</evidence>
<dbReference type="Pfam" id="PF13361">
    <property type="entry name" value="UvrD_C"/>
    <property type="match status" value="1"/>
</dbReference>
<dbReference type="GO" id="GO:0000725">
    <property type="term" value="P:recombinational repair"/>
    <property type="evidence" value="ECO:0007669"/>
    <property type="project" value="TreeGrafter"/>
</dbReference>
<dbReference type="EMBL" id="JAJEQR010000049">
    <property type="protein sequence ID" value="MCC2232068.1"/>
    <property type="molecule type" value="Genomic_DNA"/>
</dbReference>
<comment type="catalytic activity">
    <reaction evidence="13">
        <text>ATP + H2O = ADP + phosphate + H(+)</text>
        <dbReference type="Rhea" id="RHEA:13065"/>
        <dbReference type="ChEBI" id="CHEBI:15377"/>
        <dbReference type="ChEBI" id="CHEBI:15378"/>
        <dbReference type="ChEBI" id="CHEBI:30616"/>
        <dbReference type="ChEBI" id="CHEBI:43474"/>
        <dbReference type="ChEBI" id="CHEBI:456216"/>
        <dbReference type="EC" id="5.6.2.4"/>
    </reaction>
</comment>
<evidence type="ECO:0000259" key="17">
    <source>
        <dbReference type="PROSITE" id="PS51217"/>
    </source>
</evidence>
<dbReference type="InterPro" id="IPR011335">
    <property type="entry name" value="Restrct_endonuc-II-like"/>
</dbReference>
<dbReference type="InterPro" id="IPR027417">
    <property type="entry name" value="P-loop_NTPase"/>
</dbReference>
<dbReference type="AlphaFoldDB" id="A0AAE3ECX3"/>
<evidence type="ECO:0000256" key="5">
    <source>
        <dbReference type="ARBA" id="ARBA00022806"/>
    </source>
</evidence>
<dbReference type="InterPro" id="IPR014016">
    <property type="entry name" value="UvrD-like_ATP-bd"/>
</dbReference>
<dbReference type="Proteomes" id="UP001198182">
    <property type="component" value="Unassembled WGS sequence"/>
</dbReference>
<feature type="domain" description="UvrD-like helicase C-terminal" evidence="17">
    <location>
        <begin position="479"/>
        <end position="779"/>
    </location>
</feature>
<dbReference type="InterPro" id="IPR038726">
    <property type="entry name" value="PDDEXK_AddAB-type"/>
</dbReference>
<comment type="caution">
    <text evidence="18">The sequence shown here is derived from an EMBL/GenBank/DDBJ whole genome shotgun (WGS) entry which is preliminary data.</text>
</comment>
<evidence type="ECO:0000256" key="12">
    <source>
        <dbReference type="ARBA" id="ARBA00034808"/>
    </source>
</evidence>
<name>A0AAE3ECX3_9FIRM</name>
<organism evidence="18 19">
    <name type="scientific">Hominifimenecus microfluidus</name>
    <dbReference type="NCBI Taxonomy" id="2885348"/>
    <lineage>
        <taxon>Bacteria</taxon>
        <taxon>Bacillati</taxon>
        <taxon>Bacillota</taxon>
        <taxon>Clostridia</taxon>
        <taxon>Lachnospirales</taxon>
        <taxon>Lachnospiraceae</taxon>
        <taxon>Hominifimenecus</taxon>
    </lineage>
</organism>
<evidence type="ECO:0000313" key="19">
    <source>
        <dbReference type="Proteomes" id="UP001198182"/>
    </source>
</evidence>
<feature type="domain" description="UvrD-like helicase ATP-binding" evidence="16">
    <location>
        <begin position="3"/>
        <end position="465"/>
    </location>
</feature>
<evidence type="ECO:0000256" key="8">
    <source>
        <dbReference type="ARBA" id="ARBA00023125"/>
    </source>
</evidence>
<evidence type="ECO:0000256" key="10">
    <source>
        <dbReference type="ARBA" id="ARBA00023235"/>
    </source>
</evidence>
<keyword evidence="3" id="KW-0227">DNA damage</keyword>
<sequence length="1212" mass="139701">MAVNWTPKQQEIICNRNRDLLVAAAAGSGKTAVLIEHIRSLLTDPEHPVDVDHLLVLTFTRAAAEEMRERLARALDDCLEQHPDDKRLQKQQMLLHHAHISTIDSFCMWLVKNYFHRLDLDPDFRLTDEGEEKLLRADVLDTLLEEQYLAVSPEFISFVDAYTNGKGDDSLRELILKLYTFAESAPYPEQWLKDQINLFPEGTVSIEEFPFIHSLMEELRRELQSLSECLRYAKDELAVSEDVNPGYVTTFSLDLDLVEELLQEETFGGFCERLQKLKFSRKPAKKRGQELSENEEACSSLRDFMKNELNRLKKRYDFGSEKQICASILGSQKAMNVLLSLTIEFSSRLAAYKKEKNLANFSDVEHMALTLLEESEEIAASLSKQFEEVIVDEYQDSNLVQEAILRAVSREQRGGHNRFMVGDVKQSIYQFRMARPDLFMEKYHEYGKDGDQSQLISLSRNFRSRKEVLDSVNHVFYQLMGEDFGGISYDEENALYPGADYPLPPEGTNVQTELLLADGEDDSENSREWEARIVADRIRDIVRPGSPIRVWDAAAKEYRPAQYRDIVVLLRTMDGWAQTFVAVFLQEGIPAVAQQKKGYFSAYEVQLICNFLRVIDNPYQDIPLMSVLVSPIGRFTDEEIAQIVSEERARPEEVGGDPSLYRACCHSENSRMQEFLALLELLRSRSSYTPIHELLEQILEETGYGRYLSALPSGETRRANIEMLKEKALAFEQTSYHGIFQFNRYLEQIRKFDVDFGEASLLSEQDNLVRVTSIHKSKGLEFPIVFVSGMGKKFNLQDARKSVVMQEQLGVASDYLDRKYDQKYPTLWKRYVMDRLTRDSKEEELRILYVAMTRAKEKLILTGVEKDPEAKMRKEERMLAFEPSARLPEWYVASANSYLDWLFMSLARDRGNYKIRCLTVRQAVEEETGRQLKYSLIRESLNRMDPKEVQDADCRREWKIWKDFRYSWQEATRTKGTVSVSELKARARKKTHPEEAEEEKGTVPQPQSEPSETDDTSSAASSPAWKPSHYSPESAGALRGTAYHLLLERVPAESGSSREAVKEVLKELVDNGEILPEIAETVRPDDITAFYRSPLGLRLLTASHSGRSRREQPFVMGLTAEEAGLSKEITDRILIQGIIDVYFEEEDGLVLLDYKTDYVRPGEEYILAERYHLQLFYYRKALEMATGKPVKEAWLYSFCLRKPIRIFPEIRS</sequence>
<reference evidence="18" key="1">
    <citation type="submission" date="2021-10" db="EMBL/GenBank/DDBJ databases">
        <title>Anaerobic single-cell dispensing facilitates the cultivation of human gut bacteria.</title>
        <authorList>
            <person name="Afrizal A."/>
        </authorList>
    </citation>
    <scope>NUCLEOTIDE SEQUENCE</scope>
    <source>
        <strain evidence="18">CLA-AA-H215</strain>
    </source>
</reference>
<evidence type="ECO:0000256" key="15">
    <source>
        <dbReference type="SAM" id="MobiDB-lite"/>
    </source>
</evidence>
<dbReference type="InterPro" id="IPR014152">
    <property type="entry name" value="AddA"/>
</dbReference>
<dbReference type="InterPro" id="IPR014017">
    <property type="entry name" value="DNA_helicase_UvrD-like_C"/>
</dbReference>
<keyword evidence="8" id="KW-0238">DNA-binding</keyword>
<dbReference type="Pfam" id="PF12705">
    <property type="entry name" value="PDDEXK_1"/>
    <property type="match status" value="1"/>
</dbReference>
<dbReference type="EC" id="5.6.2.4" evidence="12"/>
<dbReference type="RefSeq" id="WP_308454553.1">
    <property type="nucleotide sequence ID" value="NZ_JAJEQR010000049.1"/>
</dbReference>
<evidence type="ECO:0000256" key="1">
    <source>
        <dbReference type="ARBA" id="ARBA00022722"/>
    </source>
</evidence>
<evidence type="ECO:0000256" key="14">
    <source>
        <dbReference type="PROSITE-ProRule" id="PRU00560"/>
    </source>
</evidence>
<keyword evidence="9" id="KW-0234">DNA repair</keyword>
<dbReference type="Gene3D" id="3.40.50.300">
    <property type="entry name" value="P-loop containing nucleotide triphosphate hydrolases"/>
    <property type="match status" value="4"/>
</dbReference>
<keyword evidence="4 14" id="KW-0378">Hydrolase</keyword>
<evidence type="ECO:0000256" key="7">
    <source>
        <dbReference type="ARBA" id="ARBA00022840"/>
    </source>
</evidence>
<dbReference type="Pfam" id="PF00580">
    <property type="entry name" value="UvrD-helicase"/>
    <property type="match status" value="1"/>
</dbReference>
<proteinExistence type="predicted"/>
<keyword evidence="2 14" id="KW-0547">Nucleotide-binding</keyword>
<evidence type="ECO:0000256" key="13">
    <source>
        <dbReference type="ARBA" id="ARBA00048988"/>
    </source>
</evidence>
<keyword evidence="1" id="KW-0540">Nuclease</keyword>
<dbReference type="GO" id="GO:0043138">
    <property type="term" value="F:3'-5' DNA helicase activity"/>
    <property type="evidence" value="ECO:0007669"/>
    <property type="project" value="UniProtKB-EC"/>
</dbReference>
<accession>A0AAE3ECX3</accession>
<evidence type="ECO:0000259" key="16">
    <source>
        <dbReference type="PROSITE" id="PS51198"/>
    </source>
</evidence>
<dbReference type="PANTHER" id="PTHR11070:SF48">
    <property type="entry name" value="ATP-DEPENDENT HELICASE_NUCLEASE SUBUNIT A"/>
    <property type="match status" value="1"/>
</dbReference>
<feature type="region of interest" description="Disordered" evidence="15">
    <location>
        <begin position="979"/>
        <end position="1033"/>
    </location>
</feature>
<dbReference type="InterPro" id="IPR011604">
    <property type="entry name" value="PDDEXK-like_dom_sf"/>
</dbReference>
<keyword evidence="10" id="KW-0413">Isomerase</keyword>
<evidence type="ECO:0000256" key="6">
    <source>
        <dbReference type="ARBA" id="ARBA00022839"/>
    </source>
</evidence>
<gene>
    <name evidence="18" type="primary">addA</name>
    <name evidence="18" type="ORF">LKD81_13860</name>
</gene>
<dbReference type="GO" id="GO:0004527">
    <property type="term" value="F:exonuclease activity"/>
    <property type="evidence" value="ECO:0007669"/>
    <property type="project" value="UniProtKB-KW"/>
</dbReference>
<dbReference type="GO" id="GO:0003677">
    <property type="term" value="F:DNA binding"/>
    <property type="evidence" value="ECO:0007669"/>
    <property type="project" value="UniProtKB-KW"/>
</dbReference>
<dbReference type="NCBIfam" id="TIGR02785">
    <property type="entry name" value="addA_Gpos"/>
    <property type="match status" value="1"/>
</dbReference>
<dbReference type="SUPFAM" id="SSF52540">
    <property type="entry name" value="P-loop containing nucleoside triphosphate hydrolases"/>
    <property type="match status" value="1"/>
</dbReference>
<dbReference type="PROSITE" id="PS51198">
    <property type="entry name" value="UVRD_HELICASE_ATP_BIND"/>
    <property type="match status" value="1"/>
</dbReference>
<evidence type="ECO:0000256" key="11">
    <source>
        <dbReference type="ARBA" id="ARBA00034617"/>
    </source>
</evidence>
<dbReference type="GO" id="GO:0005524">
    <property type="term" value="F:ATP binding"/>
    <property type="evidence" value="ECO:0007669"/>
    <property type="project" value="UniProtKB-UniRule"/>
</dbReference>
<keyword evidence="5 14" id="KW-0347">Helicase</keyword>
<dbReference type="InterPro" id="IPR000212">
    <property type="entry name" value="DNA_helicase_UvrD/REP"/>
</dbReference>
<comment type="catalytic activity">
    <reaction evidence="11">
        <text>Couples ATP hydrolysis with the unwinding of duplex DNA by translocating in the 3'-5' direction.</text>
        <dbReference type="EC" id="5.6.2.4"/>
    </reaction>
</comment>
<evidence type="ECO:0000256" key="2">
    <source>
        <dbReference type="ARBA" id="ARBA00022741"/>
    </source>
</evidence>
<keyword evidence="6" id="KW-0269">Exonuclease</keyword>
<dbReference type="GO" id="GO:0005829">
    <property type="term" value="C:cytosol"/>
    <property type="evidence" value="ECO:0007669"/>
    <property type="project" value="TreeGrafter"/>
</dbReference>
<dbReference type="GO" id="GO:0033202">
    <property type="term" value="C:DNA helicase complex"/>
    <property type="evidence" value="ECO:0007669"/>
    <property type="project" value="TreeGrafter"/>
</dbReference>
<dbReference type="SUPFAM" id="SSF52980">
    <property type="entry name" value="Restriction endonuclease-like"/>
    <property type="match status" value="1"/>
</dbReference>
<dbReference type="PANTHER" id="PTHR11070">
    <property type="entry name" value="UVRD / RECB / PCRA DNA HELICASE FAMILY MEMBER"/>
    <property type="match status" value="1"/>
</dbReference>
<protein>
    <recommendedName>
        <fullName evidence="12">DNA 3'-5' helicase</fullName>
        <ecNumber evidence="12">5.6.2.4</ecNumber>
    </recommendedName>
</protein>
<dbReference type="PROSITE" id="PS51217">
    <property type="entry name" value="UVRD_HELICASE_CTER"/>
    <property type="match status" value="1"/>
</dbReference>
<keyword evidence="7 14" id="KW-0067">ATP-binding</keyword>
<evidence type="ECO:0000256" key="9">
    <source>
        <dbReference type="ARBA" id="ARBA00023204"/>
    </source>
</evidence>
<feature type="binding site" evidence="14">
    <location>
        <begin position="24"/>
        <end position="31"/>
    </location>
    <ligand>
        <name>ATP</name>
        <dbReference type="ChEBI" id="CHEBI:30616"/>
    </ligand>
</feature>
<keyword evidence="19" id="KW-1185">Reference proteome</keyword>
<evidence type="ECO:0000256" key="3">
    <source>
        <dbReference type="ARBA" id="ARBA00022763"/>
    </source>
</evidence>
<dbReference type="GO" id="GO:0006302">
    <property type="term" value="P:double-strand break repair"/>
    <property type="evidence" value="ECO:0007669"/>
    <property type="project" value="InterPro"/>
</dbReference>